<dbReference type="Pfam" id="PF00855">
    <property type="entry name" value="PWWP"/>
    <property type="match status" value="1"/>
</dbReference>
<feature type="region of interest" description="Disordered" evidence="1">
    <location>
        <begin position="107"/>
        <end position="253"/>
    </location>
</feature>
<protein>
    <recommendedName>
        <fullName evidence="2">PWWP domain-containing protein</fullName>
    </recommendedName>
</protein>
<dbReference type="InterPro" id="IPR000313">
    <property type="entry name" value="PWWP_dom"/>
</dbReference>
<dbReference type="InParanoid" id="A0A1Y2G6T6"/>
<dbReference type="SUPFAM" id="SSF47676">
    <property type="entry name" value="Conserved domain common to transcription factors TFIIS, elongin A, CRSP70"/>
    <property type="match status" value="1"/>
</dbReference>
<keyword evidence="4" id="KW-1185">Reference proteome</keyword>
<feature type="domain" description="PWWP" evidence="2">
    <location>
        <begin position="8"/>
        <end position="72"/>
    </location>
</feature>
<dbReference type="STRING" id="64571.A0A1Y2G6T6"/>
<evidence type="ECO:0000259" key="2">
    <source>
        <dbReference type="PROSITE" id="PS50812"/>
    </source>
</evidence>
<reference evidence="3 4" key="1">
    <citation type="submission" date="2016-07" db="EMBL/GenBank/DDBJ databases">
        <title>Pervasive Adenine N6-methylation of Active Genes in Fungi.</title>
        <authorList>
            <consortium name="DOE Joint Genome Institute"/>
            <person name="Mondo S.J."/>
            <person name="Dannebaum R.O."/>
            <person name="Kuo R.C."/>
            <person name="Labutti K."/>
            <person name="Haridas S."/>
            <person name="Kuo A."/>
            <person name="Salamov A."/>
            <person name="Ahrendt S.R."/>
            <person name="Lipzen A."/>
            <person name="Sullivan W."/>
            <person name="Andreopoulos W.B."/>
            <person name="Clum A."/>
            <person name="Lindquist E."/>
            <person name="Daum C."/>
            <person name="Ramamoorthy G.K."/>
            <person name="Gryganskyi A."/>
            <person name="Culley D."/>
            <person name="Magnuson J.K."/>
            <person name="James T.Y."/>
            <person name="O'Malley M.A."/>
            <person name="Stajich J.E."/>
            <person name="Spatafora J.W."/>
            <person name="Visel A."/>
            <person name="Grigoriev I.V."/>
        </authorList>
    </citation>
    <scope>NUCLEOTIDE SEQUENCE [LARGE SCALE GENOMIC DNA]</scope>
    <source>
        <strain evidence="3 4">NRRL 3116</strain>
    </source>
</reference>
<dbReference type="Gene3D" id="1.20.930.10">
    <property type="entry name" value="Conserved domain common to transcription factors TFIIS, elongin A, CRSP70"/>
    <property type="match status" value="1"/>
</dbReference>
<dbReference type="Gene3D" id="2.30.30.140">
    <property type="match status" value="1"/>
</dbReference>
<accession>A0A1Y2G6T6</accession>
<gene>
    <name evidence="3" type="ORF">BCR41DRAFT_426497</name>
</gene>
<comment type="caution">
    <text evidence="3">The sequence shown here is derived from an EMBL/GenBank/DDBJ whole genome shotgun (WGS) entry which is preliminary data.</text>
</comment>
<sequence>MADNPYPVGTTVFAKLKGYPWWPARIESEDDLPENVSSKKPKQRPIWPVDKSPMDNIEFLDQLTNPQEQSSWHGWFGTSELKSFETASAEKAKLSLRKGNALRTALSEALDPSLIPERVTVTSADEDDEEEDEETHVSETQSRKKTTPKVKKTNKTESAEKKRRSSATESQIPKRKPSKRSVAADDDDEDESPKTKKRASITGRSQLESDKRSVEDDINGADVSNGRTRKSDDDGDLGDQNRTKKRLRSGQPNERLLKLRHKLQKLLLVEGLSDEILVQNLERAHPILAEVEAFKIDLQMLKDTKIGRLMKKISALQFSQDPHQIVERSLNLIKQYKSLMEKAQETGESGSPLEKITDVTTPKETVLSTLEQKVITTEEDVPGNSRALASDASNHTMDTLPAPAAIVAALTAIVDTDTQVSTDRSTMSETTVETTIETKVETTSASFQGSSL</sequence>
<feature type="compositionally biased region" description="Acidic residues" evidence="1">
    <location>
        <begin position="124"/>
        <end position="134"/>
    </location>
</feature>
<dbReference type="Proteomes" id="UP000193648">
    <property type="component" value="Unassembled WGS sequence"/>
</dbReference>
<organism evidence="3 4">
    <name type="scientific">Lobosporangium transversale</name>
    <dbReference type="NCBI Taxonomy" id="64571"/>
    <lineage>
        <taxon>Eukaryota</taxon>
        <taxon>Fungi</taxon>
        <taxon>Fungi incertae sedis</taxon>
        <taxon>Mucoromycota</taxon>
        <taxon>Mortierellomycotina</taxon>
        <taxon>Mortierellomycetes</taxon>
        <taxon>Mortierellales</taxon>
        <taxon>Mortierellaceae</taxon>
        <taxon>Lobosporangium</taxon>
    </lineage>
</organism>
<dbReference type="SUPFAM" id="SSF63748">
    <property type="entry name" value="Tudor/PWWP/MBT"/>
    <property type="match status" value="1"/>
</dbReference>
<dbReference type="InterPro" id="IPR035441">
    <property type="entry name" value="TFIIS/LEDGF_dom_sf"/>
</dbReference>
<dbReference type="PROSITE" id="PS50812">
    <property type="entry name" value="PWWP"/>
    <property type="match status" value="1"/>
</dbReference>
<dbReference type="AlphaFoldDB" id="A0A1Y2G6T6"/>
<evidence type="ECO:0000313" key="3">
    <source>
        <dbReference type="EMBL" id="ORY99517.1"/>
    </source>
</evidence>
<feature type="region of interest" description="Disordered" evidence="1">
    <location>
        <begin position="30"/>
        <end position="51"/>
    </location>
</feature>
<evidence type="ECO:0000256" key="1">
    <source>
        <dbReference type="SAM" id="MobiDB-lite"/>
    </source>
</evidence>
<feature type="compositionally biased region" description="Basic residues" evidence="1">
    <location>
        <begin position="143"/>
        <end position="153"/>
    </location>
</feature>
<proteinExistence type="predicted"/>
<dbReference type="CDD" id="cd05162">
    <property type="entry name" value="PWWP"/>
    <property type="match status" value="1"/>
</dbReference>
<dbReference type="FunCoup" id="A0A1Y2G6T6">
    <property type="interactions" value="176"/>
</dbReference>
<dbReference type="RefSeq" id="XP_021875843.1">
    <property type="nucleotide sequence ID" value="XM_022030739.1"/>
</dbReference>
<name>A0A1Y2G6T6_9FUNG</name>
<dbReference type="EMBL" id="MCFF01000068">
    <property type="protein sequence ID" value="ORY99517.1"/>
    <property type="molecule type" value="Genomic_DNA"/>
</dbReference>
<dbReference type="OrthoDB" id="62853at2759"/>
<dbReference type="GeneID" id="33572580"/>
<evidence type="ECO:0000313" key="4">
    <source>
        <dbReference type="Proteomes" id="UP000193648"/>
    </source>
</evidence>